<evidence type="ECO:0000313" key="6">
    <source>
        <dbReference type="Proteomes" id="UP001627154"/>
    </source>
</evidence>
<keyword evidence="2" id="KW-0863">Zinc-finger</keyword>
<accession>A0ABD2WGB7</accession>
<dbReference type="EMBL" id="JBJJXI010000107">
    <property type="protein sequence ID" value="KAL3392078.1"/>
    <property type="molecule type" value="Genomic_DNA"/>
</dbReference>
<dbReference type="InterPro" id="IPR018957">
    <property type="entry name" value="Znf_C3HC4_RING-type"/>
</dbReference>
<dbReference type="InterPro" id="IPR013083">
    <property type="entry name" value="Znf_RING/FYVE/PHD"/>
</dbReference>
<dbReference type="AlphaFoldDB" id="A0ABD2WGB7"/>
<dbReference type="Pfam" id="PF00097">
    <property type="entry name" value="zf-C3HC4"/>
    <property type="match status" value="1"/>
</dbReference>
<dbReference type="GO" id="GO:0005634">
    <property type="term" value="C:nucleus"/>
    <property type="evidence" value="ECO:0007669"/>
    <property type="project" value="UniProtKB-ARBA"/>
</dbReference>
<sequence length="245" mass="28423">MWSYMKKYQPDEYMKWLAGEDDGIHSEDQERIFAWPNSVKMVLDSKNRSLQLLSKRAPDDPAVIPDPVVNFSGTSDNDEYPNDTKNVDKIEFLESTPLTLPPPPCKEKARCKATVKRRYSKRLLELNKRKKLADLSNFNIQDRNCRFGADQYEVNDEKDDNRYEIVLNESLSLKCSVCRNQLIENPIVTSCKHYFCEDCAPIYRCDTDYGFNINDNNVYGIIKGGKNSMGINEKQENITLKITFY</sequence>
<evidence type="ECO:0000256" key="3">
    <source>
        <dbReference type="ARBA" id="ARBA00022833"/>
    </source>
</evidence>
<evidence type="ECO:0000256" key="1">
    <source>
        <dbReference type="ARBA" id="ARBA00022723"/>
    </source>
</evidence>
<gene>
    <name evidence="5" type="ORF">TKK_013399</name>
</gene>
<evidence type="ECO:0000256" key="2">
    <source>
        <dbReference type="ARBA" id="ARBA00022771"/>
    </source>
</evidence>
<proteinExistence type="predicted"/>
<dbReference type="GO" id="GO:0008270">
    <property type="term" value="F:zinc ion binding"/>
    <property type="evidence" value="ECO:0007669"/>
    <property type="project" value="UniProtKB-KW"/>
</dbReference>
<name>A0ABD2WGB7_9HYME</name>
<dbReference type="Gene3D" id="3.30.40.10">
    <property type="entry name" value="Zinc/RING finger domain, C3HC4 (zinc finger)"/>
    <property type="match status" value="1"/>
</dbReference>
<dbReference type="SUPFAM" id="SSF57850">
    <property type="entry name" value="RING/U-box"/>
    <property type="match status" value="1"/>
</dbReference>
<comment type="caution">
    <text evidence="5">The sequence shown here is derived from an EMBL/GenBank/DDBJ whole genome shotgun (WGS) entry which is preliminary data.</text>
</comment>
<protein>
    <recommendedName>
        <fullName evidence="4">Zinc finger C3HC4 RING-type domain-containing protein</fullName>
    </recommendedName>
</protein>
<keyword evidence="6" id="KW-1185">Reference proteome</keyword>
<evidence type="ECO:0000259" key="4">
    <source>
        <dbReference type="Pfam" id="PF00097"/>
    </source>
</evidence>
<dbReference type="Proteomes" id="UP001627154">
    <property type="component" value="Unassembled WGS sequence"/>
</dbReference>
<keyword evidence="1" id="KW-0479">Metal-binding</keyword>
<organism evidence="5 6">
    <name type="scientific">Trichogramma kaykai</name>
    <dbReference type="NCBI Taxonomy" id="54128"/>
    <lineage>
        <taxon>Eukaryota</taxon>
        <taxon>Metazoa</taxon>
        <taxon>Ecdysozoa</taxon>
        <taxon>Arthropoda</taxon>
        <taxon>Hexapoda</taxon>
        <taxon>Insecta</taxon>
        <taxon>Pterygota</taxon>
        <taxon>Neoptera</taxon>
        <taxon>Endopterygota</taxon>
        <taxon>Hymenoptera</taxon>
        <taxon>Apocrita</taxon>
        <taxon>Proctotrupomorpha</taxon>
        <taxon>Chalcidoidea</taxon>
        <taxon>Trichogrammatidae</taxon>
        <taxon>Trichogramma</taxon>
    </lineage>
</organism>
<feature type="domain" description="Zinc finger C3HC4 RING-type" evidence="4">
    <location>
        <begin position="175"/>
        <end position="199"/>
    </location>
</feature>
<reference evidence="5 6" key="1">
    <citation type="journal article" date="2024" name="bioRxiv">
        <title>A reference genome for Trichogramma kaykai: A tiny desert-dwelling parasitoid wasp with competing sex-ratio distorters.</title>
        <authorList>
            <person name="Culotta J."/>
            <person name="Lindsey A.R."/>
        </authorList>
    </citation>
    <scope>NUCLEOTIDE SEQUENCE [LARGE SCALE GENOMIC DNA]</scope>
    <source>
        <strain evidence="5 6">KSX58</strain>
    </source>
</reference>
<keyword evidence="3" id="KW-0862">Zinc</keyword>
<evidence type="ECO:0000313" key="5">
    <source>
        <dbReference type="EMBL" id="KAL3392078.1"/>
    </source>
</evidence>